<feature type="binding site" evidence="7">
    <location>
        <position position="263"/>
    </location>
    <ligand>
        <name>beta-D-galactose</name>
        <dbReference type="ChEBI" id="CHEBI:27667"/>
    </ligand>
</feature>
<dbReference type="GO" id="GO:0033499">
    <property type="term" value="P:galactose catabolic process via UDP-galactose, Leloir pathway"/>
    <property type="evidence" value="ECO:0007669"/>
    <property type="project" value="TreeGrafter"/>
</dbReference>
<feature type="binding site" evidence="8">
    <location>
        <begin position="195"/>
        <end position="197"/>
    </location>
    <ligand>
        <name>beta-D-galactose</name>
        <dbReference type="ChEBI" id="CHEBI:27667"/>
    </ligand>
</feature>
<dbReference type="EC" id="5.1.3.3" evidence="5"/>
<evidence type="ECO:0000256" key="8">
    <source>
        <dbReference type="PIRSR" id="PIRSR005096-3"/>
    </source>
</evidence>
<feature type="active site" description="Proton acceptor" evidence="6">
    <location>
        <position position="332"/>
    </location>
</feature>
<dbReference type="InterPro" id="IPR015443">
    <property type="entry name" value="Aldose_1-epimerase"/>
</dbReference>
<dbReference type="AlphaFoldDB" id="A0AAV1DQM8"/>
<dbReference type="InterPro" id="IPR014718">
    <property type="entry name" value="GH-type_carb-bd"/>
</dbReference>
<comment type="catalytic activity">
    <reaction evidence="5">
        <text>alpha-D-glucose = beta-D-glucose</text>
        <dbReference type="Rhea" id="RHEA:10264"/>
        <dbReference type="ChEBI" id="CHEBI:15903"/>
        <dbReference type="ChEBI" id="CHEBI:17925"/>
        <dbReference type="EC" id="5.1.3.3"/>
    </reaction>
</comment>
<dbReference type="GO" id="GO:0006006">
    <property type="term" value="P:glucose metabolic process"/>
    <property type="evidence" value="ECO:0007669"/>
    <property type="project" value="TreeGrafter"/>
</dbReference>
<evidence type="ECO:0000256" key="1">
    <source>
        <dbReference type="ARBA" id="ARBA00005028"/>
    </source>
</evidence>
<evidence type="ECO:0000313" key="10">
    <source>
        <dbReference type="EMBL" id="CAI9109652.1"/>
    </source>
</evidence>
<keyword evidence="11" id="KW-1185">Reference proteome</keyword>
<evidence type="ECO:0000313" key="11">
    <source>
        <dbReference type="Proteomes" id="UP001161247"/>
    </source>
</evidence>
<feature type="chain" id="PRO_5043449248" description="Aldose 1-epimerase" evidence="9">
    <location>
        <begin position="26"/>
        <end position="369"/>
    </location>
</feature>
<dbReference type="Proteomes" id="UP001161247">
    <property type="component" value="Chromosome 6"/>
</dbReference>
<feature type="binding site" evidence="8">
    <location>
        <begin position="92"/>
        <end position="93"/>
    </location>
    <ligand>
        <name>beta-D-galactose</name>
        <dbReference type="ChEBI" id="CHEBI:27667"/>
    </ligand>
</feature>
<dbReference type="EMBL" id="OX459123">
    <property type="protein sequence ID" value="CAI9109652.1"/>
    <property type="molecule type" value="Genomic_DNA"/>
</dbReference>
<gene>
    <name evidence="10" type="ORF">OLC1_LOCUS17497</name>
</gene>
<comment type="similarity">
    <text evidence="2 5">Belongs to the aldose epimerase family.</text>
</comment>
<evidence type="ECO:0000256" key="4">
    <source>
        <dbReference type="ARBA" id="ARBA00023277"/>
    </source>
</evidence>
<proteinExistence type="inferred from homology"/>
<dbReference type="Pfam" id="PF01263">
    <property type="entry name" value="Aldose_epim"/>
    <property type="match status" value="1"/>
</dbReference>
<dbReference type="PIRSF" id="PIRSF005096">
    <property type="entry name" value="GALM"/>
    <property type="match status" value="1"/>
</dbReference>
<keyword evidence="9" id="KW-0732">Signal</keyword>
<sequence>MSKLLFLFLCLIIIAVSVSVGVVNGTETNVEIYELKRGDFSFKATNYGARVVSLVLPDKTGKPVDVVLGLDSVKAYLNDSKNFGSLSGRVANRIKGAQFTLNGVVYHLDKNSNGNNSIHGGFLGFNKVNWTVQEYVKDGPKPYIVFHYNSYDGEGGYPGNLSVTVTYALLQPYKLLLTMRAKALNKATPVSLTTHSYWNLGGHNSGNILSEELEIFASRYLPTDKQLIPTGEIAPVKGTPFDFLKFRQIGSRIAEINVTNGYDTYYIFDKYNPKKKNALFLAATVKNNKKTGIGMNVFSNAPGMQFYTANSVSNITGKGGYVYQPYCGYTFEGMGYPDAVNRPYFPSVIINPGEVYVQDMLYDLQVKKY</sequence>
<accession>A0AAV1DQM8</accession>
<dbReference type="InterPro" id="IPR008183">
    <property type="entry name" value="Aldose_1/G6P_1-epimerase"/>
</dbReference>
<evidence type="ECO:0000256" key="9">
    <source>
        <dbReference type="SAM" id="SignalP"/>
    </source>
</evidence>
<evidence type="ECO:0000256" key="3">
    <source>
        <dbReference type="ARBA" id="ARBA00023235"/>
    </source>
</evidence>
<dbReference type="GO" id="GO:0004034">
    <property type="term" value="F:aldose 1-epimerase activity"/>
    <property type="evidence" value="ECO:0007669"/>
    <property type="project" value="UniProtKB-EC"/>
</dbReference>
<dbReference type="PANTHER" id="PTHR10091">
    <property type="entry name" value="ALDOSE-1-EPIMERASE"/>
    <property type="match status" value="1"/>
</dbReference>
<evidence type="ECO:0000256" key="5">
    <source>
        <dbReference type="PIRNR" id="PIRNR005096"/>
    </source>
</evidence>
<reference evidence="10" key="1">
    <citation type="submission" date="2023-03" db="EMBL/GenBank/DDBJ databases">
        <authorList>
            <person name="Julca I."/>
        </authorList>
    </citation>
    <scope>NUCLEOTIDE SEQUENCE</scope>
</reference>
<comment type="pathway">
    <text evidence="1 5">Carbohydrate metabolism; hexose metabolism.</text>
</comment>
<feature type="signal peptide" evidence="9">
    <location>
        <begin position="1"/>
        <end position="25"/>
    </location>
</feature>
<dbReference type="InterPro" id="IPR011013">
    <property type="entry name" value="Gal_mutarotase_sf_dom"/>
</dbReference>
<evidence type="ECO:0000256" key="7">
    <source>
        <dbReference type="PIRSR" id="PIRSR005096-2"/>
    </source>
</evidence>
<dbReference type="CDD" id="cd09019">
    <property type="entry name" value="galactose_mutarotase_like"/>
    <property type="match status" value="1"/>
</dbReference>
<dbReference type="GO" id="GO:0030246">
    <property type="term" value="F:carbohydrate binding"/>
    <property type="evidence" value="ECO:0007669"/>
    <property type="project" value="InterPro"/>
</dbReference>
<keyword evidence="4 5" id="KW-0119">Carbohydrate metabolism</keyword>
<dbReference type="SUPFAM" id="SSF74650">
    <property type="entry name" value="Galactose mutarotase-like"/>
    <property type="match status" value="1"/>
</dbReference>
<feature type="active site" description="Proton donor" evidence="6">
    <location>
        <position position="195"/>
    </location>
</feature>
<evidence type="ECO:0000256" key="2">
    <source>
        <dbReference type="ARBA" id="ARBA00006206"/>
    </source>
</evidence>
<name>A0AAV1DQM8_OLDCO</name>
<dbReference type="Gene3D" id="2.70.98.10">
    <property type="match status" value="1"/>
</dbReference>
<organism evidence="10 11">
    <name type="scientific">Oldenlandia corymbosa var. corymbosa</name>
    <dbReference type="NCBI Taxonomy" id="529605"/>
    <lineage>
        <taxon>Eukaryota</taxon>
        <taxon>Viridiplantae</taxon>
        <taxon>Streptophyta</taxon>
        <taxon>Embryophyta</taxon>
        <taxon>Tracheophyta</taxon>
        <taxon>Spermatophyta</taxon>
        <taxon>Magnoliopsida</taxon>
        <taxon>eudicotyledons</taxon>
        <taxon>Gunneridae</taxon>
        <taxon>Pentapetalae</taxon>
        <taxon>asterids</taxon>
        <taxon>lamiids</taxon>
        <taxon>Gentianales</taxon>
        <taxon>Rubiaceae</taxon>
        <taxon>Rubioideae</taxon>
        <taxon>Spermacoceae</taxon>
        <taxon>Hedyotis-Oldenlandia complex</taxon>
        <taxon>Oldenlandia</taxon>
    </lineage>
</organism>
<dbReference type="InterPro" id="IPR047215">
    <property type="entry name" value="Galactose_mutarotase-like"/>
</dbReference>
<keyword evidence="3 5" id="KW-0413">Isomerase</keyword>
<dbReference type="PANTHER" id="PTHR10091:SF0">
    <property type="entry name" value="GALACTOSE MUTAROTASE"/>
    <property type="match status" value="1"/>
</dbReference>
<protein>
    <recommendedName>
        <fullName evidence="5">Aldose 1-epimerase</fullName>
        <ecNumber evidence="5">5.1.3.3</ecNumber>
    </recommendedName>
</protein>
<evidence type="ECO:0000256" key="6">
    <source>
        <dbReference type="PIRSR" id="PIRSR005096-1"/>
    </source>
</evidence>